<evidence type="ECO:0000256" key="1">
    <source>
        <dbReference type="ARBA" id="ARBA00023239"/>
    </source>
</evidence>
<dbReference type="InterPro" id="IPR032466">
    <property type="entry name" value="Metal_Hydrolase"/>
</dbReference>
<accession>A0A543BZQ3</accession>
<evidence type="ECO:0000313" key="4">
    <source>
        <dbReference type="Proteomes" id="UP000316096"/>
    </source>
</evidence>
<feature type="domain" description="Amidohydrolase-related" evidence="2">
    <location>
        <begin position="9"/>
        <end position="288"/>
    </location>
</feature>
<organism evidence="3 4">
    <name type="scientific">Actinoallomurus bryophytorum</name>
    <dbReference type="NCBI Taxonomy" id="1490222"/>
    <lineage>
        <taxon>Bacteria</taxon>
        <taxon>Bacillati</taxon>
        <taxon>Actinomycetota</taxon>
        <taxon>Actinomycetes</taxon>
        <taxon>Streptosporangiales</taxon>
        <taxon>Thermomonosporaceae</taxon>
        <taxon>Actinoallomurus</taxon>
    </lineage>
</organism>
<dbReference type="PANTHER" id="PTHR21240:SF19">
    <property type="entry name" value="CATALYTIC_ HYDROLASE"/>
    <property type="match status" value="1"/>
</dbReference>
<reference evidence="3 4" key="1">
    <citation type="submission" date="2019-06" db="EMBL/GenBank/DDBJ databases">
        <title>Sequencing the genomes of 1000 actinobacteria strains.</title>
        <authorList>
            <person name="Klenk H.-P."/>
        </authorList>
    </citation>
    <scope>NUCLEOTIDE SEQUENCE [LARGE SCALE GENOMIC DNA]</scope>
    <source>
        <strain evidence="3 4">DSM 102200</strain>
    </source>
</reference>
<dbReference type="RefSeq" id="WP_141962349.1">
    <property type="nucleotide sequence ID" value="NZ_VFOZ01000002.1"/>
</dbReference>
<keyword evidence="1" id="KW-0456">Lyase</keyword>
<evidence type="ECO:0000259" key="2">
    <source>
        <dbReference type="Pfam" id="PF04909"/>
    </source>
</evidence>
<sequence length="297" mass="32213">MDLAGLTAIDVHTHAEVSSRGGTSLDDALHEASSAYFKIDSAARRPTLQEMAAYYRERKMAAVVFTVDAEHATGNAPVPNEEVAEAAAANPDVLIPFASIDPFKGRAGVRQARRLVEQYGVKGFKFHPSIQGFFPDDRLAYGLYEAIEELGAIALFHTGQTGIGAGLPGGGGIRLKYSDPMRVDDVAVDFPDMKIILAHPSFPWQDAALSVATHKRGVHIDLSGWSPKYFPPQLVKYANSLLQDKVLFGSDYPVISPDRWLADFAALPMKDEVRPKILKDNAARLLGLVADTARPAS</sequence>
<name>A0A543BZQ3_9ACTN</name>
<dbReference type="SUPFAM" id="SSF51556">
    <property type="entry name" value="Metallo-dependent hydrolases"/>
    <property type="match status" value="1"/>
</dbReference>
<dbReference type="GO" id="GO:0016831">
    <property type="term" value="F:carboxy-lyase activity"/>
    <property type="evidence" value="ECO:0007669"/>
    <property type="project" value="InterPro"/>
</dbReference>
<dbReference type="PANTHER" id="PTHR21240">
    <property type="entry name" value="2-AMINO-3-CARBOXYLMUCONATE-6-SEMIALDEHYDE DECARBOXYLASE"/>
    <property type="match status" value="1"/>
</dbReference>
<dbReference type="AlphaFoldDB" id="A0A543BZQ3"/>
<proteinExistence type="predicted"/>
<dbReference type="Pfam" id="PF04909">
    <property type="entry name" value="Amidohydro_2"/>
    <property type="match status" value="1"/>
</dbReference>
<comment type="caution">
    <text evidence="3">The sequence shown here is derived from an EMBL/GenBank/DDBJ whole genome shotgun (WGS) entry which is preliminary data.</text>
</comment>
<dbReference type="EMBL" id="VFOZ01000002">
    <property type="protein sequence ID" value="TQL90301.1"/>
    <property type="molecule type" value="Genomic_DNA"/>
</dbReference>
<dbReference type="CDD" id="cd01292">
    <property type="entry name" value="metallo-dependent_hydrolases"/>
    <property type="match status" value="1"/>
</dbReference>
<dbReference type="Proteomes" id="UP000316096">
    <property type="component" value="Unassembled WGS sequence"/>
</dbReference>
<protein>
    <recommendedName>
        <fullName evidence="2">Amidohydrolase-related domain-containing protein</fullName>
    </recommendedName>
</protein>
<dbReference type="InterPro" id="IPR006680">
    <property type="entry name" value="Amidohydro-rel"/>
</dbReference>
<evidence type="ECO:0000313" key="3">
    <source>
        <dbReference type="EMBL" id="TQL90301.1"/>
    </source>
</evidence>
<dbReference type="InterPro" id="IPR032465">
    <property type="entry name" value="ACMSD"/>
</dbReference>
<keyword evidence="4" id="KW-1185">Reference proteome</keyword>
<dbReference type="GO" id="GO:0016787">
    <property type="term" value="F:hydrolase activity"/>
    <property type="evidence" value="ECO:0007669"/>
    <property type="project" value="InterPro"/>
</dbReference>
<dbReference type="Gene3D" id="3.20.20.140">
    <property type="entry name" value="Metal-dependent hydrolases"/>
    <property type="match status" value="1"/>
</dbReference>
<dbReference type="OrthoDB" id="1407586at2"/>
<gene>
    <name evidence="3" type="ORF">FB559_7603</name>
</gene>